<organism evidence="4 5">
    <name type="scientific">Rotaria magnacalcarata</name>
    <dbReference type="NCBI Taxonomy" id="392030"/>
    <lineage>
        <taxon>Eukaryota</taxon>
        <taxon>Metazoa</taxon>
        <taxon>Spiralia</taxon>
        <taxon>Gnathifera</taxon>
        <taxon>Rotifera</taxon>
        <taxon>Eurotatoria</taxon>
        <taxon>Bdelloidea</taxon>
        <taxon>Philodinida</taxon>
        <taxon>Philodinidae</taxon>
        <taxon>Rotaria</taxon>
    </lineage>
</organism>
<proteinExistence type="predicted"/>
<sequence length="246" mass="27984">MSCAAIQIATANPTNIWICAILDKKRSNQTSCAFIVNEPGLIMILNIRFGNIIDINLPIIHEINTSVGKTTLLRRVCELYLQQSHHLPCYGFYTEEVRDNNGSRIGFDIITLDGNSRASLARINEYTTSQSSSLPRVGQYNVFVNEFERIALSLFTNLQTPCICFIDEIGKMELLSNRFKELIETLIQRRNLILIATIPIKPLGFVDRIRTRSDCRLLTVTRDNRSGPALRNELMEHIDELTKNIL</sequence>
<evidence type="ECO:0000313" key="5">
    <source>
        <dbReference type="Proteomes" id="UP000663824"/>
    </source>
</evidence>
<accession>A0A816K5G6</accession>
<evidence type="ECO:0000256" key="3">
    <source>
        <dbReference type="ARBA" id="ARBA00022840"/>
    </source>
</evidence>
<dbReference type="EMBL" id="CAJNRE010000052">
    <property type="protein sequence ID" value="CAF1911376.1"/>
    <property type="molecule type" value="Genomic_DNA"/>
</dbReference>
<evidence type="ECO:0000313" key="4">
    <source>
        <dbReference type="EMBL" id="CAF1911376.1"/>
    </source>
</evidence>
<name>A0A816K5G6_9BILA</name>
<dbReference type="GO" id="GO:0005524">
    <property type="term" value="F:ATP binding"/>
    <property type="evidence" value="ECO:0007669"/>
    <property type="project" value="UniProtKB-KW"/>
</dbReference>
<dbReference type="AlphaFoldDB" id="A0A816K5G6"/>
<reference evidence="4" key="1">
    <citation type="submission" date="2021-02" db="EMBL/GenBank/DDBJ databases">
        <authorList>
            <person name="Nowell W R."/>
        </authorList>
    </citation>
    <scope>NUCLEOTIDE SEQUENCE</scope>
</reference>
<evidence type="ECO:0000256" key="2">
    <source>
        <dbReference type="ARBA" id="ARBA00022801"/>
    </source>
</evidence>
<dbReference type="PANTHER" id="PTHR43146">
    <property type="entry name" value="CANCER-RELATED NUCLEOSIDE-TRIPHOSPHATASE"/>
    <property type="match status" value="1"/>
</dbReference>
<protein>
    <submittedName>
        <fullName evidence="4">Uncharacterized protein</fullName>
    </submittedName>
</protein>
<dbReference type="Gene3D" id="3.40.50.300">
    <property type="entry name" value="P-loop containing nucleotide triphosphate hydrolases"/>
    <property type="match status" value="1"/>
</dbReference>
<dbReference type="InterPro" id="IPR004948">
    <property type="entry name" value="Nuc-triphosphatase_THEP1"/>
</dbReference>
<keyword evidence="2" id="KW-0378">Hydrolase</keyword>
<keyword evidence="3" id="KW-0067">ATP-binding</keyword>
<evidence type="ECO:0000256" key="1">
    <source>
        <dbReference type="ARBA" id="ARBA00022741"/>
    </source>
</evidence>
<gene>
    <name evidence="4" type="ORF">MBJ925_LOCUS819</name>
</gene>
<dbReference type="PANTHER" id="PTHR43146:SF1">
    <property type="entry name" value="CANCER-RELATED NUCLEOSIDE-TRIPHOSPHATASE"/>
    <property type="match status" value="1"/>
</dbReference>
<dbReference type="GO" id="GO:0017111">
    <property type="term" value="F:ribonucleoside triphosphate phosphatase activity"/>
    <property type="evidence" value="ECO:0007669"/>
    <property type="project" value="InterPro"/>
</dbReference>
<dbReference type="InterPro" id="IPR027417">
    <property type="entry name" value="P-loop_NTPase"/>
</dbReference>
<dbReference type="Proteomes" id="UP000663824">
    <property type="component" value="Unassembled WGS sequence"/>
</dbReference>
<dbReference type="Pfam" id="PF03266">
    <property type="entry name" value="NTPase_1"/>
    <property type="match status" value="1"/>
</dbReference>
<keyword evidence="1" id="KW-0547">Nucleotide-binding</keyword>
<dbReference type="SUPFAM" id="SSF52540">
    <property type="entry name" value="P-loop containing nucleoside triphosphate hydrolases"/>
    <property type="match status" value="1"/>
</dbReference>
<comment type="caution">
    <text evidence="4">The sequence shown here is derived from an EMBL/GenBank/DDBJ whole genome shotgun (WGS) entry which is preliminary data.</text>
</comment>